<name>A0A979FTY7_HYAAZ</name>
<sequence>MMPLEGPGREGFEGAVIVPLESRGDIIPGMNPICGSPKSDASQHYMSLAQTALQHRQYREALNSSPRGFRVLDGGRSENFSLESIPSGRVLGPQNSFPFTATSVAANSSIPASITAPGGQPLSRNYYPPTSTTTKVLHRQDHGGSAGHLPCVHDTEVEQLTSNAGNAGLGSRPARPNRLAYRASHDGNSASLRETASLPPPSPVDQQLRDMDSPHCSASTASTVAIDNKIEQAMDLVKSHLMFAVREEVDVLKERIVELMERINHLEYENNILKKYASPEALQQLQHQSPNP</sequence>
<dbReference type="GO" id="GO:0008284">
    <property type="term" value="P:positive regulation of cell population proliferation"/>
    <property type="evidence" value="ECO:0007669"/>
    <property type="project" value="TreeGrafter"/>
</dbReference>
<organism evidence="3 4">
    <name type="scientific">Hyalella azteca</name>
    <name type="common">Amphipod</name>
    <dbReference type="NCBI Taxonomy" id="294128"/>
    <lineage>
        <taxon>Eukaryota</taxon>
        <taxon>Metazoa</taxon>
        <taxon>Ecdysozoa</taxon>
        <taxon>Arthropoda</taxon>
        <taxon>Crustacea</taxon>
        <taxon>Multicrustacea</taxon>
        <taxon>Malacostraca</taxon>
        <taxon>Eumalacostraca</taxon>
        <taxon>Peracarida</taxon>
        <taxon>Amphipoda</taxon>
        <taxon>Senticaudata</taxon>
        <taxon>Talitrida</taxon>
        <taxon>Talitroidea</taxon>
        <taxon>Hyalellidae</taxon>
        <taxon>Hyalella</taxon>
    </lineage>
</organism>
<feature type="region of interest" description="Disordered" evidence="2">
    <location>
        <begin position="113"/>
        <end position="150"/>
    </location>
</feature>
<dbReference type="SUPFAM" id="SSF58026">
    <property type="entry name" value="Delta-sleep-inducing peptide immunoreactive peptide"/>
    <property type="match status" value="1"/>
</dbReference>
<dbReference type="GO" id="GO:0005634">
    <property type="term" value="C:nucleus"/>
    <property type="evidence" value="ECO:0007669"/>
    <property type="project" value="TreeGrafter"/>
</dbReference>
<dbReference type="InterPro" id="IPR000580">
    <property type="entry name" value="TSC22/Bun"/>
</dbReference>
<dbReference type="CDD" id="cd21936">
    <property type="entry name" value="ZIP_TSC22D"/>
    <property type="match status" value="1"/>
</dbReference>
<keyword evidence="1" id="KW-0175">Coiled coil</keyword>
<gene>
    <name evidence="4" type="primary">LOC108665011</name>
</gene>
<dbReference type="GO" id="GO:0043066">
    <property type="term" value="P:negative regulation of apoptotic process"/>
    <property type="evidence" value="ECO:0007669"/>
    <property type="project" value="TreeGrafter"/>
</dbReference>
<evidence type="ECO:0000256" key="1">
    <source>
        <dbReference type="SAM" id="Coils"/>
    </source>
</evidence>
<evidence type="ECO:0000313" key="4">
    <source>
        <dbReference type="RefSeq" id="XP_047739514.1"/>
    </source>
</evidence>
<dbReference type="GO" id="GO:0005829">
    <property type="term" value="C:cytosol"/>
    <property type="evidence" value="ECO:0007669"/>
    <property type="project" value="TreeGrafter"/>
</dbReference>
<keyword evidence="3" id="KW-1185">Reference proteome</keyword>
<feature type="region of interest" description="Disordered" evidence="2">
    <location>
        <begin position="187"/>
        <end position="219"/>
    </location>
</feature>
<feature type="coiled-coil region" evidence="1">
    <location>
        <begin position="242"/>
        <end position="269"/>
    </location>
</feature>
<evidence type="ECO:0000313" key="3">
    <source>
        <dbReference type="Proteomes" id="UP000694843"/>
    </source>
</evidence>
<protein>
    <submittedName>
        <fullName evidence="4">TSC22 domain family protein 1 isoform X2</fullName>
    </submittedName>
</protein>
<dbReference type="Proteomes" id="UP000694843">
    <property type="component" value="Unplaced"/>
</dbReference>
<dbReference type="Gene3D" id="1.20.5.490">
    <property type="entry name" value="Single helix bin"/>
    <property type="match status" value="1"/>
</dbReference>
<dbReference type="AlphaFoldDB" id="A0A979FTY7"/>
<reference evidence="4" key="1">
    <citation type="submission" date="2025-08" db="UniProtKB">
        <authorList>
            <consortium name="RefSeq"/>
        </authorList>
    </citation>
    <scope>IDENTIFICATION</scope>
    <source>
        <tissue evidence="4">Whole organism</tissue>
    </source>
</reference>
<dbReference type="PANTHER" id="PTHR46745">
    <property type="entry name" value="TSC22 DOMAIN FAMILY PROTEIN 1"/>
    <property type="match status" value="1"/>
</dbReference>
<dbReference type="GO" id="GO:0006357">
    <property type="term" value="P:regulation of transcription by RNA polymerase II"/>
    <property type="evidence" value="ECO:0007669"/>
    <property type="project" value="InterPro"/>
</dbReference>
<dbReference type="RefSeq" id="XP_047739514.1">
    <property type="nucleotide sequence ID" value="XM_047883558.1"/>
</dbReference>
<evidence type="ECO:0000256" key="2">
    <source>
        <dbReference type="SAM" id="MobiDB-lite"/>
    </source>
</evidence>
<dbReference type="PANTHER" id="PTHR46745:SF1">
    <property type="entry name" value="TSC22 DOMAIN FAMILY PROTEIN 1"/>
    <property type="match status" value="1"/>
</dbReference>
<dbReference type="Pfam" id="PF01166">
    <property type="entry name" value="TSC22"/>
    <property type="match status" value="1"/>
</dbReference>
<proteinExistence type="predicted"/>
<dbReference type="GeneID" id="108665011"/>
<accession>A0A979FTY7</accession>